<proteinExistence type="predicted"/>
<dbReference type="GO" id="GO:0032259">
    <property type="term" value="P:methylation"/>
    <property type="evidence" value="ECO:0007669"/>
    <property type="project" value="UniProtKB-KW"/>
</dbReference>
<evidence type="ECO:0000259" key="1">
    <source>
        <dbReference type="Pfam" id="PF13649"/>
    </source>
</evidence>
<evidence type="ECO:0000313" key="2">
    <source>
        <dbReference type="EMBL" id="MDR6723803.1"/>
    </source>
</evidence>
<name>A0AAP5H011_PAEAM</name>
<dbReference type="InterPro" id="IPR029063">
    <property type="entry name" value="SAM-dependent_MTases_sf"/>
</dbReference>
<dbReference type="EC" id="2.1.1.-" evidence="2"/>
<reference evidence="2" key="1">
    <citation type="submission" date="2023-07" db="EMBL/GenBank/DDBJ databases">
        <title>Sorghum-associated microbial communities from plants grown in Nebraska, USA.</title>
        <authorList>
            <person name="Schachtman D."/>
        </authorList>
    </citation>
    <scope>NUCLEOTIDE SEQUENCE</scope>
    <source>
        <strain evidence="2">BE80</strain>
    </source>
</reference>
<dbReference type="Gene3D" id="3.40.50.150">
    <property type="entry name" value="Vaccinia Virus protein VP39"/>
    <property type="match status" value="1"/>
</dbReference>
<accession>A0AAP5H011</accession>
<organism evidence="2 3">
    <name type="scientific">Paenibacillus amylolyticus</name>
    <dbReference type="NCBI Taxonomy" id="1451"/>
    <lineage>
        <taxon>Bacteria</taxon>
        <taxon>Bacillati</taxon>
        <taxon>Bacillota</taxon>
        <taxon>Bacilli</taxon>
        <taxon>Bacillales</taxon>
        <taxon>Paenibacillaceae</taxon>
        <taxon>Paenibacillus</taxon>
    </lineage>
</organism>
<dbReference type="Proteomes" id="UP001254832">
    <property type="component" value="Unassembled WGS sequence"/>
</dbReference>
<sequence length="237" mass="26890">MREKDDPQRISWDTADENRYEQSIAMKIPGYAHMHDLMERLLAASLMNQPQARLLIVGAGGGKEVTLLGRRHPEWSFTGIDLSEPMLQLAARRVAELELESRVDLRMTSIEAMSEEEMYDGATCMLMLHFVQSLEAKKRLLHSLAAKLKPGSPLLIAAVNADLHSPAYATIMNAWREHMLLAGITVDEWERFADSLGQESDPISSEVMIQLLQECGFTDITRYFGSFWVEGYYARRI</sequence>
<dbReference type="RefSeq" id="WP_310139365.1">
    <property type="nucleotide sequence ID" value="NZ_JAVDTR010000005.1"/>
</dbReference>
<dbReference type="SUPFAM" id="SSF53335">
    <property type="entry name" value="S-adenosyl-L-methionine-dependent methyltransferases"/>
    <property type="match status" value="1"/>
</dbReference>
<dbReference type="CDD" id="cd02440">
    <property type="entry name" value="AdoMet_MTases"/>
    <property type="match status" value="1"/>
</dbReference>
<keyword evidence="2" id="KW-0489">Methyltransferase</keyword>
<protein>
    <submittedName>
        <fullName evidence="2">tRNA (Cmo5U34)-methyltransferase</fullName>
        <ecNumber evidence="2">2.1.1.-</ecNumber>
    </submittedName>
</protein>
<dbReference type="AlphaFoldDB" id="A0AAP5H011"/>
<keyword evidence="2" id="KW-0808">Transferase</keyword>
<feature type="domain" description="Methyltransferase" evidence="1">
    <location>
        <begin position="55"/>
        <end position="151"/>
    </location>
</feature>
<dbReference type="Pfam" id="PF13649">
    <property type="entry name" value="Methyltransf_25"/>
    <property type="match status" value="1"/>
</dbReference>
<dbReference type="InterPro" id="IPR041698">
    <property type="entry name" value="Methyltransf_25"/>
</dbReference>
<dbReference type="GO" id="GO:0008168">
    <property type="term" value="F:methyltransferase activity"/>
    <property type="evidence" value="ECO:0007669"/>
    <property type="project" value="UniProtKB-KW"/>
</dbReference>
<comment type="caution">
    <text evidence="2">The sequence shown here is derived from an EMBL/GenBank/DDBJ whole genome shotgun (WGS) entry which is preliminary data.</text>
</comment>
<evidence type="ECO:0000313" key="3">
    <source>
        <dbReference type="Proteomes" id="UP001254832"/>
    </source>
</evidence>
<dbReference type="EMBL" id="JAVDTR010000005">
    <property type="protein sequence ID" value="MDR6723803.1"/>
    <property type="molecule type" value="Genomic_DNA"/>
</dbReference>
<gene>
    <name evidence="2" type="ORF">J2W91_002265</name>
</gene>